<keyword evidence="3" id="KW-1185">Reference proteome</keyword>
<dbReference type="STRING" id="35608.A0A2U1NPW0"/>
<evidence type="ECO:0000313" key="2">
    <source>
        <dbReference type="EMBL" id="PWA75543.1"/>
    </source>
</evidence>
<accession>A0A2U1NPW0</accession>
<reference evidence="2 3" key="1">
    <citation type="journal article" date="2018" name="Mol. Plant">
        <title>The genome of Artemisia annua provides insight into the evolution of Asteraceae family and artemisinin biosynthesis.</title>
        <authorList>
            <person name="Shen Q."/>
            <person name="Zhang L."/>
            <person name="Liao Z."/>
            <person name="Wang S."/>
            <person name="Yan T."/>
            <person name="Shi P."/>
            <person name="Liu M."/>
            <person name="Fu X."/>
            <person name="Pan Q."/>
            <person name="Wang Y."/>
            <person name="Lv Z."/>
            <person name="Lu X."/>
            <person name="Zhang F."/>
            <person name="Jiang W."/>
            <person name="Ma Y."/>
            <person name="Chen M."/>
            <person name="Hao X."/>
            <person name="Li L."/>
            <person name="Tang Y."/>
            <person name="Lv G."/>
            <person name="Zhou Y."/>
            <person name="Sun X."/>
            <person name="Brodelius P.E."/>
            <person name="Rose J.K.C."/>
            <person name="Tang K."/>
        </authorList>
    </citation>
    <scope>NUCLEOTIDE SEQUENCE [LARGE SCALE GENOMIC DNA]</scope>
    <source>
        <strain evidence="3">cv. Huhao1</strain>
        <tissue evidence="2">Leaf</tissue>
    </source>
</reference>
<dbReference type="EMBL" id="PKPP01002395">
    <property type="protein sequence ID" value="PWA75543.1"/>
    <property type="molecule type" value="Genomic_DNA"/>
</dbReference>
<evidence type="ECO:0000313" key="3">
    <source>
        <dbReference type="Proteomes" id="UP000245207"/>
    </source>
</evidence>
<comment type="caution">
    <text evidence="2">The sequence shown here is derived from an EMBL/GenBank/DDBJ whole genome shotgun (WGS) entry which is preliminary data.</text>
</comment>
<name>A0A2U1NPW0_ARTAN</name>
<dbReference type="PANTHER" id="PTHR34206:SF1">
    <property type="entry name" value="OS10G0390701 PROTEIN"/>
    <property type="match status" value="1"/>
</dbReference>
<gene>
    <name evidence="2" type="ORF">CTI12_AA241400</name>
</gene>
<dbReference type="Proteomes" id="UP000245207">
    <property type="component" value="Unassembled WGS sequence"/>
</dbReference>
<feature type="region of interest" description="Disordered" evidence="1">
    <location>
        <begin position="1"/>
        <end position="25"/>
    </location>
</feature>
<dbReference type="OrthoDB" id="581210at2759"/>
<dbReference type="PANTHER" id="PTHR34206">
    <property type="entry name" value="OS06G0193300 PROTEIN"/>
    <property type="match status" value="1"/>
</dbReference>
<evidence type="ECO:0000256" key="1">
    <source>
        <dbReference type="SAM" id="MobiDB-lite"/>
    </source>
</evidence>
<dbReference type="AlphaFoldDB" id="A0A2U1NPW0"/>
<organism evidence="2 3">
    <name type="scientific">Artemisia annua</name>
    <name type="common">Sweet wormwood</name>
    <dbReference type="NCBI Taxonomy" id="35608"/>
    <lineage>
        <taxon>Eukaryota</taxon>
        <taxon>Viridiplantae</taxon>
        <taxon>Streptophyta</taxon>
        <taxon>Embryophyta</taxon>
        <taxon>Tracheophyta</taxon>
        <taxon>Spermatophyta</taxon>
        <taxon>Magnoliopsida</taxon>
        <taxon>eudicotyledons</taxon>
        <taxon>Gunneridae</taxon>
        <taxon>Pentapetalae</taxon>
        <taxon>asterids</taxon>
        <taxon>campanulids</taxon>
        <taxon>Asterales</taxon>
        <taxon>Asteraceae</taxon>
        <taxon>Asteroideae</taxon>
        <taxon>Anthemideae</taxon>
        <taxon>Artemisiinae</taxon>
        <taxon>Artemisia</taxon>
    </lineage>
</organism>
<protein>
    <submittedName>
        <fullName evidence="2">Uncharacterized protein</fullName>
    </submittedName>
</protein>
<sequence>MAIRISSMPLVSIHHKPNSTPSNSNRKVFMLAKTGSHEPSSPPIQTRSNIKLQKVFEDKSSGVVCYKDDKGEIICEAYDEGPRLEQQHWFSRFSSCQRDGEAIVGRLKRSLLLVIDGAGKVN</sequence>
<proteinExistence type="predicted"/>